<dbReference type="AlphaFoldDB" id="A0A2J6Q5E5"/>
<reference evidence="3 4" key="1">
    <citation type="submission" date="2016-05" db="EMBL/GenBank/DDBJ databases">
        <title>A degradative enzymes factory behind the ericoid mycorrhizal symbiosis.</title>
        <authorList>
            <consortium name="DOE Joint Genome Institute"/>
            <person name="Martino E."/>
            <person name="Morin E."/>
            <person name="Grelet G."/>
            <person name="Kuo A."/>
            <person name="Kohler A."/>
            <person name="Daghino S."/>
            <person name="Barry K."/>
            <person name="Choi C."/>
            <person name="Cichocki N."/>
            <person name="Clum A."/>
            <person name="Copeland A."/>
            <person name="Hainaut M."/>
            <person name="Haridas S."/>
            <person name="Labutti K."/>
            <person name="Lindquist E."/>
            <person name="Lipzen A."/>
            <person name="Khouja H.-R."/>
            <person name="Murat C."/>
            <person name="Ohm R."/>
            <person name="Olson A."/>
            <person name="Spatafora J."/>
            <person name="Veneault-Fourrey C."/>
            <person name="Henrissat B."/>
            <person name="Grigoriev I."/>
            <person name="Martin F."/>
            <person name="Perotto S."/>
        </authorList>
    </citation>
    <scope>NUCLEOTIDE SEQUENCE [LARGE SCALE GENOMIC DNA]</scope>
    <source>
        <strain evidence="3 4">UAMH 7357</strain>
    </source>
</reference>
<gene>
    <name evidence="3" type="ORF">NA56DRAFT_645757</name>
</gene>
<dbReference type="EMBL" id="KZ613481">
    <property type="protein sequence ID" value="PMD21505.1"/>
    <property type="molecule type" value="Genomic_DNA"/>
</dbReference>
<dbReference type="SUPFAM" id="SSF53639">
    <property type="entry name" value="AraD/HMP-PK domain-like"/>
    <property type="match status" value="1"/>
</dbReference>
<dbReference type="FunFam" id="3.40.225.10:FF:000009">
    <property type="entry name" value="Class II aldolase/adducin N-terminal"/>
    <property type="match status" value="1"/>
</dbReference>
<feature type="compositionally biased region" description="Polar residues" evidence="1">
    <location>
        <begin position="18"/>
        <end position="35"/>
    </location>
</feature>
<keyword evidence="4" id="KW-1185">Reference proteome</keyword>
<dbReference type="PANTHER" id="PTHR10672">
    <property type="entry name" value="ADDUCIN"/>
    <property type="match status" value="1"/>
</dbReference>
<dbReference type="Gene3D" id="3.40.225.10">
    <property type="entry name" value="Class II aldolase/adducin N-terminal domain"/>
    <property type="match status" value="1"/>
</dbReference>
<name>A0A2J6Q5E5_9HELO</name>
<evidence type="ECO:0000259" key="2">
    <source>
        <dbReference type="SMART" id="SM01007"/>
    </source>
</evidence>
<dbReference type="InterPro" id="IPR036409">
    <property type="entry name" value="Aldolase_II/adducin_N_sf"/>
</dbReference>
<protein>
    <submittedName>
        <fullName evidence="3">Arad-like aldolase/epimerase</fullName>
    </submittedName>
</protein>
<evidence type="ECO:0000256" key="1">
    <source>
        <dbReference type="SAM" id="MobiDB-lite"/>
    </source>
</evidence>
<feature type="region of interest" description="Disordered" evidence="1">
    <location>
        <begin position="1"/>
        <end position="35"/>
    </location>
</feature>
<dbReference type="SMART" id="SM01007">
    <property type="entry name" value="Aldolase_II"/>
    <property type="match status" value="1"/>
</dbReference>
<dbReference type="Proteomes" id="UP000235672">
    <property type="component" value="Unassembled WGS sequence"/>
</dbReference>
<dbReference type="OrthoDB" id="3238794at2759"/>
<dbReference type="NCBIfam" id="NF004855">
    <property type="entry name" value="PRK06208.1"/>
    <property type="match status" value="1"/>
</dbReference>
<dbReference type="InterPro" id="IPR051017">
    <property type="entry name" value="Aldolase-II_Adducin_sf"/>
</dbReference>
<evidence type="ECO:0000313" key="3">
    <source>
        <dbReference type="EMBL" id="PMD21505.1"/>
    </source>
</evidence>
<feature type="domain" description="Class II aldolase/adducin N-terminal" evidence="2">
    <location>
        <begin position="69"/>
        <end position="251"/>
    </location>
</feature>
<sequence length="306" mass="33245">MAPPSAIHTSEIVDTGASIPSNGHENLGTATQEPGLTKSQAEKAEVAMPKFPGPKKFADKYEEREYQKGRLALAFRIFAKMGFDEGVAGHITLRDPVEPTSFWVNPFGVAWPLLKASDLIRVNEEGKVVDGGPCRLLNAAAYMIHHAVHTARPEINCVAHSHSLYGRAFCSLGRNLDTITQDSCAFHNDIALYSSFKGIVLAEQEGKDIAAALGNKKAALLQNHGLLTCGKTIESAVFWFMSLEKCCHAQLLADAAAGGRGGETVKINDEDAEYTYQTVGTELAGWFSAKPTFDMMEHEAGVDYKW</sequence>
<organism evidence="3 4">
    <name type="scientific">Hyaloscypha hepaticicola</name>
    <dbReference type="NCBI Taxonomy" id="2082293"/>
    <lineage>
        <taxon>Eukaryota</taxon>
        <taxon>Fungi</taxon>
        <taxon>Dikarya</taxon>
        <taxon>Ascomycota</taxon>
        <taxon>Pezizomycotina</taxon>
        <taxon>Leotiomycetes</taxon>
        <taxon>Helotiales</taxon>
        <taxon>Hyaloscyphaceae</taxon>
        <taxon>Hyaloscypha</taxon>
    </lineage>
</organism>
<evidence type="ECO:0000313" key="4">
    <source>
        <dbReference type="Proteomes" id="UP000235672"/>
    </source>
</evidence>
<dbReference type="InterPro" id="IPR001303">
    <property type="entry name" value="Aldolase_II/adducin_N"/>
</dbReference>
<proteinExistence type="predicted"/>
<dbReference type="STRING" id="1745343.A0A2J6Q5E5"/>
<accession>A0A2J6Q5E5</accession>
<dbReference type="Pfam" id="PF00596">
    <property type="entry name" value="Aldolase_II"/>
    <property type="match status" value="1"/>
</dbReference>
<dbReference type="GO" id="GO:0005856">
    <property type="term" value="C:cytoskeleton"/>
    <property type="evidence" value="ECO:0007669"/>
    <property type="project" value="TreeGrafter"/>
</dbReference>
<dbReference type="GO" id="GO:0051015">
    <property type="term" value="F:actin filament binding"/>
    <property type="evidence" value="ECO:0007669"/>
    <property type="project" value="TreeGrafter"/>
</dbReference>
<dbReference type="PANTHER" id="PTHR10672:SF41">
    <property type="entry name" value="CLASS II ALDOLASE_ADDUCIN DOMAIN PROTEIN (AFU_ORTHOLOGUE AFUA_3G01330)"/>
    <property type="match status" value="1"/>
</dbReference>